<proteinExistence type="inferred from homology"/>
<dbReference type="PANTHER" id="PTHR30023:SF0">
    <property type="entry name" value="PENICILLIN-SENSITIVE CARBOXYPEPTIDASE A"/>
    <property type="match status" value="1"/>
</dbReference>
<keyword evidence="3" id="KW-0645">Protease</keyword>
<evidence type="ECO:0000313" key="4">
    <source>
        <dbReference type="Proteomes" id="UP000251721"/>
    </source>
</evidence>
<evidence type="ECO:0000313" key="3">
    <source>
        <dbReference type="EMBL" id="SQC44905.1"/>
    </source>
</evidence>
<protein>
    <submittedName>
        <fullName evidence="3">D-alanyl-D-alanine carboxypeptidase</fullName>
        <ecNumber evidence="3">3.4.16.4</ecNumber>
    </submittedName>
</protein>
<dbReference type="AlphaFoldDB" id="A0A2X3FFN9"/>
<dbReference type="Pfam" id="PF02113">
    <property type="entry name" value="Peptidase_S13"/>
    <property type="match status" value="1"/>
</dbReference>
<sequence>MVATLKKAGVQRIEGNVLIDTSVFASHDKAPGWPWNDLTQCFSGPAGGGDCRP</sequence>
<dbReference type="GO" id="GO:0006508">
    <property type="term" value="P:proteolysis"/>
    <property type="evidence" value="ECO:0007669"/>
    <property type="project" value="InterPro"/>
</dbReference>
<dbReference type="InterPro" id="IPR012338">
    <property type="entry name" value="Beta-lactam/transpept-like"/>
</dbReference>
<dbReference type="InterPro" id="IPR000667">
    <property type="entry name" value="Peptidase_S13"/>
</dbReference>
<dbReference type="GO" id="GO:0000270">
    <property type="term" value="P:peptidoglycan metabolic process"/>
    <property type="evidence" value="ECO:0007669"/>
    <property type="project" value="TreeGrafter"/>
</dbReference>
<dbReference type="SUPFAM" id="SSF56601">
    <property type="entry name" value="beta-lactamase/transpeptidase-like"/>
    <property type="match status" value="1"/>
</dbReference>
<dbReference type="EC" id="3.4.16.4" evidence="3"/>
<gene>
    <name evidence="3" type="primary">dacB_3</name>
    <name evidence="3" type="ORF">NCTC13465_03443</name>
</gene>
<dbReference type="EMBL" id="UAWQ01000018">
    <property type="protein sequence ID" value="SQC44905.1"/>
    <property type="molecule type" value="Genomic_DNA"/>
</dbReference>
<evidence type="ECO:0000256" key="2">
    <source>
        <dbReference type="ARBA" id="ARBA00022801"/>
    </source>
</evidence>
<evidence type="ECO:0000256" key="1">
    <source>
        <dbReference type="ARBA" id="ARBA00006096"/>
    </source>
</evidence>
<accession>A0A2X3FFN9</accession>
<name>A0A2X3FFN9_KLEPN</name>
<dbReference type="GO" id="GO:0009002">
    <property type="term" value="F:serine-type D-Ala-D-Ala carboxypeptidase activity"/>
    <property type="evidence" value="ECO:0007669"/>
    <property type="project" value="UniProtKB-EC"/>
</dbReference>
<organism evidence="3 4">
    <name type="scientific">Klebsiella pneumoniae</name>
    <dbReference type="NCBI Taxonomy" id="573"/>
    <lineage>
        <taxon>Bacteria</taxon>
        <taxon>Pseudomonadati</taxon>
        <taxon>Pseudomonadota</taxon>
        <taxon>Gammaproteobacteria</taxon>
        <taxon>Enterobacterales</taxon>
        <taxon>Enterobacteriaceae</taxon>
        <taxon>Klebsiella/Raoultella group</taxon>
        <taxon>Klebsiella</taxon>
        <taxon>Klebsiella pneumoniae complex</taxon>
    </lineage>
</organism>
<comment type="similarity">
    <text evidence="1">Belongs to the peptidase S13 family.</text>
</comment>
<dbReference type="Proteomes" id="UP000251721">
    <property type="component" value="Unassembled WGS sequence"/>
</dbReference>
<reference evidence="3 4" key="1">
    <citation type="submission" date="2018-06" db="EMBL/GenBank/DDBJ databases">
        <authorList>
            <consortium name="Pathogen Informatics"/>
            <person name="Doyle S."/>
        </authorList>
    </citation>
    <scope>NUCLEOTIDE SEQUENCE [LARGE SCALE GENOMIC DNA]</scope>
    <source>
        <strain evidence="3 4">NCTC13465</strain>
    </source>
</reference>
<dbReference type="PANTHER" id="PTHR30023">
    <property type="entry name" value="D-ALANYL-D-ALANINE CARBOXYPEPTIDASE"/>
    <property type="match status" value="1"/>
</dbReference>
<keyword evidence="2 3" id="KW-0378">Hydrolase</keyword>
<keyword evidence="3" id="KW-0121">Carboxypeptidase</keyword>
<dbReference type="Gene3D" id="3.50.80.20">
    <property type="entry name" value="D-Ala-D-Ala carboxypeptidase C, peptidase S13"/>
    <property type="match status" value="1"/>
</dbReference>